<evidence type="ECO:0000313" key="3">
    <source>
        <dbReference type="Proteomes" id="UP000199468"/>
    </source>
</evidence>
<keyword evidence="3" id="KW-1185">Reference proteome</keyword>
<reference evidence="2 3" key="1">
    <citation type="submission" date="2016-10" db="EMBL/GenBank/DDBJ databases">
        <authorList>
            <person name="Varghese N."/>
            <person name="Submissions S."/>
        </authorList>
    </citation>
    <scope>NUCLEOTIDE SEQUENCE [LARGE SCALE GENOMIC DNA]</scope>
    <source>
        <strain evidence="2 3">DSM 26672</strain>
    </source>
</reference>
<proteinExistence type="predicted"/>
<gene>
    <name evidence="2" type="ORF">SAMN05421844_10648</name>
</gene>
<dbReference type="InterPro" id="IPR003018">
    <property type="entry name" value="GAF"/>
</dbReference>
<evidence type="ECO:0000259" key="1">
    <source>
        <dbReference type="Pfam" id="PF13185"/>
    </source>
</evidence>
<accession>A0ABY0P2Q8</accession>
<dbReference type="InterPro" id="IPR029016">
    <property type="entry name" value="GAF-like_dom_sf"/>
</dbReference>
<protein>
    <submittedName>
        <fullName evidence="2">GAF domain-containing protein</fullName>
    </submittedName>
</protein>
<dbReference type="Pfam" id="PF13185">
    <property type="entry name" value="GAF_2"/>
    <property type="match status" value="1"/>
</dbReference>
<dbReference type="RefSeq" id="WP_091859004.1">
    <property type="nucleotide sequence ID" value="NZ_FNBZ01000006.1"/>
</dbReference>
<dbReference type="Proteomes" id="UP000199468">
    <property type="component" value="Unassembled WGS sequence"/>
</dbReference>
<organism evidence="2 3">
    <name type="scientific">Bosea robiniae</name>
    <dbReference type="NCBI Taxonomy" id="1036780"/>
    <lineage>
        <taxon>Bacteria</taxon>
        <taxon>Pseudomonadati</taxon>
        <taxon>Pseudomonadota</taxon>
        <taxon>Alphaproteobacteria</taxon>
        <taxon>Hyphomicrobiales</taxon>
        <taxon>Boseaceae</taxon>
        <taxon>Bosea</taxon>
    </lineage>
</organism>
<sequence length="162" mass="17918">MSDDLATLSALIKEPGQPDTVFKAFEDITRRLVGHELFTLLYVDGQEVARIYSNRPTEYPVSGRKTMGPTPWGKHVLDGRQPYLGKDKAGIRWAFFDHELIESMGLGSVINIPAIYDGKVVGTINLLAPEHHYREEHVAPVERLAPLLVPGFLAARAANKAA</sequence>
<name>A0ABY0P2Q8_9HYPH</name>
<dbReference type="Gene3D" id="3.30.450.40">
    <property type="match status" value="1"/>
</dbReference>
<dbReference type="SUPFAM" id="SSF55781">
    <property type="entry name" value="GAF domain-like"/>
    <property type="match status" value="1"/>
</dbReference>
<evidence type="ECO:0000313" key="2">
    <source>
        <dbReference type="EMBL" id="SDG93511.1"/>
    </source>
</evidence>
<comment type="caution">
    <text evidence="2">The sequence shown here is derived from an EMBL/GenBank/DDBJ whole genome shotgun (WGS) entry which is preliminary data.</text>
</comment>
<feature type="domain" description="GAF" evidence="1">
    <location>
        <begin position="26"/>
        <end position="146"/>
    </location>
</feature>
<dbReference type="EMBL" id="FNBZ01000006">
    <property type="protein sequence ID" value="SDG93511.1"/>
    <property type="molecule type" value="Genomic_DNA"/>
</dbReference>